<evidence type="ECO:0000256" key="4">
    <source>
        <dbReference type="SAM" id="SignalP"/>
    </source>
</evidence>
<evidence type="ECO:0000256" key="2">
    <source>
        <dbReference type="ARBA" id="ARBA00022963"/>
    </source>
</evidence>
<keyword evidence="1 6" id="KW-0378">Hydrolase</keyword>
<dbReference type="EMBL" id="JPRF03000022">
    <property type="protein sequence ID" value="OEV36935.1"/>
    <property type="molecule type" value="Genomic_DNA"/>
</dbReference>
<dbReference type="GeneID" id="97486420"/>
<dbReference type="Proteomes" id="UP000610124">
    <property type="component" value="Unassembled WGS sequence"/>
</dbReference>
<evidence type="ECO:0000256" key="3">
    <source>
        <dbReference type="ARBA" id="ARBA00023098"/>
    </source>
</evidence>
<dbReference type="SUPFAM" id="SSF53474">
    <property type="entry name" value="alpha/beta-Hydrolases"/>
    <property type="match status" value="1"/>
</dbReference>
<evidence type="ECO:0000313" key="6">
    <source>
        <dbReference type="EMBL" id="OEV36935.1"/>
    </source>
</evidence>
<keyword evidence="3" id="KW-0443">Lipid metabolism</keyword>
<dbReference type="InterPro" id="IPR029058">
    <property type="entry name" value="AB_hydrolase_fold"/>
</dbReference>
<name>A0A1E7N8B2_KITAU</name>
<dbReference type="Proteomes" id="UP000037395">
    <property type="component" value="Unassembled WGS sequence"/>
</dbReference>
<dbReference type="Pfam" id="PF03403">
    <property type="entry name" value="PAF-AH_p_II"/>
    <property type="match status" value="2"/>
</dbReference>
<dbReference type="PANTHER" id="PTHR10272:SF0">
    <property type="entry name" value="PLATELET-ACTIVATING FACTOR ACETYLHYDROLASE"/>
    <property type="match status" value="1"/>
</dbReference>
<reference evidence="6" key="4">
    <citation type="submission" date="2016-08" db="EMBL/GenBank/DDBJ databases">
        <title>Sequencing, Assembly and Comparative Genomics of S. aureofaciens ATCC 10762.</title>
        <authorList>
            <person name="Gradnigo J.S."/>
            <person name="Johnson N."/>
            <person name="Somerville G.A."/>
        </authorList>
    </citation>
    <scope>NUCLEOTIDE SEQUENCE [LARGE SCALE GENOMIC DNA]</scope>
    <source>
        <strain evidence="6">ATCC 10762</strain>
    </source>
</reference>
<organism evidence="6 7">
    <name type="scientific">Kitasatospora aureofaciens</name>
    <name type="common">Streptomyces aureofaciens</name>
    <dbReference type="NCBI Taxonomy" id="1894"/>
    <lineage>
        <taxon>Bacteria</taxon>
        <taxon>Bacillati</taxon>
        <taxon>Actinomycetota</taxon>
        <taxon>Actinomycetes</taxon>
        <taxon>Kitasatosporales</taxon>
        <taxon>Streptomycetaceae</taxon>
        <taxon>Kitasatospora</taxon>
    </lineage>
</organism>
<evidence type="ECO:0000313" key="5">
    <source>
        <dbReference type="EMBL" id="GGU78776.1"/>
    </source>
</evidence>
<dbReference type="OrthoDB" id="569821at2"/>
<dbReference type="PANTHER" id="PTHR10272">
    <property type="entry name" value="PLATELET-ACTIVATING FACTOR ACETYLHYDROLASE"/>
    <property type="match status" value="1"/>
</dbReference>
<accession>A0A8H9HQG1</accession>
<dbReference type="EMBL" id="BMUB01000006">
    <property type="protein sequence ID" value="GGU78776.1"/>
    <property type="molecule type" value="Genomic_DNA"/>
</dbReference>
<feature type="signal peptide" evidence="4">
    <location>
        <begin position="1"/>
        <end position="27"/>
    </location>
</feature>
<proteinExistence type="predicted"/>
<dbReference type="GO" id="GO:0016042">
    <property type="term" value="P:lipid catabolic process"/>
    <property type="evidence" value="ECO:0007669"/>
    <property type="project" value="UniProtKB-KW"/>
</dbReference>
<protein>
    <submittedName>
        <fullName evidence="6">Acetylhydrolase</fullName>
    </submittedName>
    <submittedName>
        <fullName evidence="5">Lipase</fullName>
    </submittedName>
</protein>
<keyword evidence="4" id="KW-0732">Signal</keyword>
<dbReference type="AlphaFoldDB" id="A0A1E7N8B2"/>
<dbReference type="RefSeq" id="WP_030553729.1">
    <property type="nucleotide sequence ID" value="NZ_BMUB01000006.1"/>
</dbReference>
<reference evidence="6 7" key="2">
    <citation type="submission" date="2014-07" db="EMBL/GenBank/DDBJ databases">
        <authorList>
            <person name="Zhang J.E."/>
            <person name="Yang H."/>
            <person name="Guo J."/>
            <person name="Deng Z."/>
            <person name="Luo H."/>
            <person name="Luo M."/>
            <person name="Zhao B."/>
        </authorList>
    </citation>
    <scope>NUCLEOTIDE SEQUENCE [LARGE SCALE GENOMIC DNA]</scope>
    <source>
        <strain evidence="6">ATCC 10762</strain>
        <strain evidence="7">ATCC 10762 / DSM 40127 / CCM 3239 / JCM 4008 / LMG 5968 / NBRC 12843 / NCIMB 8234 / A-377</strain>
    </source>
</reference>
<keyword evidence="2" id="KW-0442">Lipid degradation</keyword>
<feature type="chain" id="PRO_5015064080" evidence="4">
    <location>
        <begin position="28"/>
        <end position="393"/>
    </location>
</feature>
<accession>A0A1E7N8B2</accession>
<reference evidence="5" key="5">
    <citation type="submission" date="2020-09" db="EMBL/GenBank/DDBJ databases">
        <authorList>
            <person name="Sun Q."/>
            <person name="Ohkuma M."/>
        </authorList>
    </citation>
    <scope>NUCLEOTIDE SEQUENCE</scope>
    <source>
        <strain evidence="5">JCM 4434</strain>
    </source>
</reference>
<comment type="caution">
    <text evidence="6">The sequence shown here is derived from an EMBL/GenBank/DDBJ whole genome shotgun (WGS) entry which is preliminary data.</text>
</comment>
<dbReference type="KEGG" id="kau:B6264_06565"/>
<reference evidence="7" key="3">
    <citation type="submission" date="2016-08" db="EMBL/GenBank/DDBJ databases">
        <title>Sequencing, assembly and comparative genomics of S. aureofaciens ATCC 10762.</title>
        <authorList>
            <person name="Gradnigo J.S."/>
            <person name="Johnson N."/>
            <person name="Somerville G.A."/>
        </authorList>
    </citation>
    <scope>NUCLEOTIDE SEQUENCE [LARGE SCALE GENOMIC DNA]</scope>
    <source>
        <strain evidence="7">ATCC 10762 / DSM 40127 / CCM 3239 / JCM 4008 / LMG 5968 / NBRC 12843 / NCIMB 8234 / A-377</strain>
    </source>
</reference>
<keyword evidence="7" id="KW-1185">Reference proteome</keyword>
<sequence>MNRSRRIAAVAALVLALPLPMAGAAMASPSPSATTAAAAAVAPAAFHAELPRPTGRYAVGEEVLHLTDHSRTDPWVPSAGPRQLAVSMFYPARPGTGEPAPYMTLGEAQGFVATRVPAGTGLQPQDVVNIDTHAYTGAKAAGGKFPLVVLSPGFENPRATLTGLATDLAGHGYVVALVGHTHEDSGETLADGSTPGCALCDTGAPDSLPDSRAKDVSFVLDQLTGHHPAWRLAHLIDRDRVGMAGHSIGGASALTAMAEDRRILAGVNMDGAFWPPIPTDKLEGRAFLLLGKQSDHAVGGGETSWGRTWAGWEGYKPWLAVAGTNHSSFTDVPVLAAAAGLPFPPGTTTSPERGMQLTREYVGAFFDQSLKGIHQPLLDGPSAANPEVLFQHP</sequence>
<gene>
    <name evidence="5" type="ORF">GCM10010502_33530</name>
    <name evidence="6" type="ORF">HS99_0027125</name>
</gene>
<evidence type="ECO:0000313" key="7">
    <source>
        <dbReference type="Proteomes" id="UP000037395"/>
    </source>
</evidence>
<evidence type="ECO:0000256" key="1">
    <source>
        <dbReference type="ARBA" id="ARBA00022801"/>
    </source>
</evidence>
<dbReference type="GO" id="GO:0003847">
    <property type="term" value="F:1-alkyl-2-acetylglycerophosphocholine esterase activity"/>
    <property type="evidence" value="ECO:0007669"/>
    <property type="project" value="TreeGrafter"/>
</dbReference>
<reference evidence="5" key="1">
    <citation type="journal article" date="2014" name="Int. J. Syst. Evol. Microbiol.">
        <title>Complete genome sequence of Corynebacterium casei LMG S-19264T (=DSM 44701T), isolated from a smear-ripened cheese.</title>
        <authorList>
            <consortium name="US DOE Joint Genome Institute (JGI-PGF)"/>
            <person name="Walter F."/>
            <person name="Albersmeier A."/>
            <person name="Kalinowski J."/>
            <person name="Ruckert C."/>
        </authorList>
    </citation>
    <scope>NUCLEOTIDE SEQUENCE</scope>
    <source>
        <strain evidence="5">JCM 4434</strain>
    </source>
</reference>
<dbReference type="Gene3D" id="3.40.50.1820">
    <property type="entry name" value="alpha/beta hydrolase"/>
    <property type="match status" value="1"/>
</dbReference>